<evidence type="ECO:0000256" key="3">
    <source>
        <dbReference type="ARBA" id="ARBA00022692"/>
    </source>
</evidence>
<sequence>CPAPSAPSGSSAHLGPAMPAPRPAPRVWFVRDALGIGCAAVAWLLVLGAAGLLLRELLLPCGDAAYAAANGALFLALATLGLAAHARTMLTDPGSVPRGDPPGSRAAPRCALCASAKPAGTHHCSVCGRCIRRRDHHCPWVNNCVGEDNQKYFVLFTLYTALASLHLLLLLGVPVLRRFARGEWTMHSTVSPGTSLFLLFMVALKGFFLASVMFVMQVYAICSGAQRLQRDEGRWGKGSKWANVKAVFGHRVSVAWISPFAPPDLQRARGHHYVV</sequence>
<comment type="catalytic activity">
    <reaction evidence="7">
        <text>L-cysteinyl-[protein] + hexadecanoyl-CoA = S-hexadecanoyl-L-cysteinyl-[protein] + CoA</text>
        <dbReference type="Rhea" id="RHEA:36683"/>
        <dbReference type="Rhea" id="RHEA-COMP:10131"/>
        <dbReference type="Rhea" id="RHEA-COMP:11032"/>
        <dbReference type="ChEBI" id="CHEBI:29950"/>
        <dbReference type="ChEBI" id="CHEBI:57287"/>
        <dbReference type="ChEBI" id="CHEBI:57379"/>
        <dbReference type="ChEBI" id="CHEBI:74151"/>
        <dbReference type="EC" id="2.3.1.225"/>
    </reaction>
</comment>
<dbReference type="Proteomes" id="UP000694414">
    <property type="component" value="Unplaced"/>
</dbReference>
<reference evidence="9" key="1">
    <citation type="submission" date="2025-08" db="UniProtKB">
        <authorList>
            <consortium name="Ensembl"/>
        </authorList>
    </citation>
    <scope>IDENTIFICATION</scope>
</reference>
<evidence type="ECO:0000256" key="2">
    <source>
        <dbReference type="ARBA" id="ARBA00022679"/>
    </source>
</evidence>
<proteinExistence type="inferred from homology"/>
<comment type="similarity">
    <text evidence="7">Belongs to the DHHC palmitoyltransferase family.</text>
</comment>
<feature type="transmembrane region" description="Helical" evidence="7">
    <location>
        <begin position="196"/>
        <end position="220"/>
    </location>
</feature>
<dbReference type="Ensembl" id="ENSPSMT00000039968.1">
    <property type="protein sequence ID" value="ENSPSMP00000034669.1"/>
    <property type="gene ID" value="ENSPSMG00000023875.1"/>
</dbReference>
<dbReference type="Pfam" id="PF01529">
    <property type="entry name" value="DHHC"/>
    <property type="match status" value="1"/>
</dbReference>
<feature type="domain" description="Palmitoyltransferase DHHC" evidence="8">
    <location>
        <begin position="110"/>
        <end position="224"/>
    </location>
</feature>
<dbReference type="AlphaFoldDB" id="A0A8C9B039"/>
<evidence type="ECO:0000313" key="9">
    <source>
        <dbReference type="Ensembl" id="ENSPSMP00000034669.1"/>
    </source>
</evidence>
<keyword evidence="2 7" id="KW-0808">Transferase</keyword>
<reference evidence="9" key="2">
    <citation type="submission" date="2025-09" db="UniProtKB">
        <authorList>
            <consortium name="Ensembl"/>
        </authorList>
    </citation>
    <scope>IDENTIFICATION</scope>
</reference>
<dbReference type="InterPro" id="IPR001594">
    <property type="entry name" value="Palmitoyltrfase_DHHC"/>
</dbReference>
<dbReference type="PANTHER" id="PTHR12246">
    <property type="entry name" value="PALMITOYLTRANSFERASE ZDHHC16"/>
    <property type="match status" value="1"/>
</dbReference>
<keyword evidence="10" id="KW-1185">Reference proteome</keyword>
<keyword evidence="5 7" id="KW-0472">Membrane</keyword>
<keyword evidence="6 7" id="KW-0012">Acyltransferase</keyword>
<feature type="transmembrane region" description="Helical" evidence="7">
    <location>
        <begin position="66"/>
        <end position="86"/>
    </location>
</feature>
<dbReference type="GO" id="GO:0016020">
    <property type="term" value="C:membrane"/>
    <property type="evidence" value="ECO:0007669"/>
    <property type="project" value="UniProtKB-SubCell"/>
</dbReference>
<organism evidence="9 10">
    <name type="scientific">Prolemur simus</name>
    <name type="common">Greater bamboo lemur</name>
    <name type="synonym">Hapalemur simus</name>
    <dbReference type="NCBI Taxonomy" id="1328070"/>
    <lineage>
        <taxon>Eukaryota</taxon>
        <taxon>Metazoa</taxon>
        <taxon>Chordata</taxon>
        <taxon>Craniata</taxon>
        <taxon>Vertebrata</taxon>
        <taxon>Euteleostomi</taxon>
        <taxon>Mammalia</taxon>
        <taxon>Eutheria</taxon>
        <taxon>Euarchontoglires</taxon>
        <taxon>Primates</taxon>
        <taxon>Strepsirrhini</taxon>
        <taxon>Lemuriformes</taxon>
        <taxon>Lemuridae</taxon>
        <taxon>Prolemur</taxon>
    </lineage>
</organism>
<protein>
    <recommendedName>
        <fullName evidence="7">Palmitoyltransferase</fullName>
        <ecNumber evidence="7">2.3.1.225</ecNumber>
    </recommendedName>
</protein>
<keyword evidence="4 7" id="KW-1133">Transmembrane helix</keyword>
<dbReference type="EC" id="2.3.1.225" evidence="7"/>
<evidence type="ECO:0000256" key="5">
    <source>
        <dbReference type="ARBA" id="ARBA00023136"/>
    </source>
</evidence>
<dbReference type="GO" id="GO:0019706">
    <property type="term" value="F:protein-cysteine S-palmitoyltransferase activity"/>
    <property type="evidence" value="ECO:0007669"/>
    <property type="project" value="UniProtKB-EC"/>
</dbReference>
<evidence type="ECO:0000256" key="1">
    <source>
        <dbReference type="ARBA" id="ARBA00004141"/>
    </source>
</evidence>
<keyword evidence="3 7" id="KW-0812">Transmembrane</keyword>
<feature type="transmembrane region" description="Helical" evidence="7">
    <location>
        <begin position="152"/>
        <end position="176"/>
    </location>
</feature>
<comment type="domain">
    <text evidence="7">The DHHC domain is required for palmitoyltransferase activity.</text>
</comment>
<evidence type="ECO:0000256" key="4">
    <source>
        <dbReference type="ARBA" id="ARBA00022989"/>
    </source>
</evidence>
<evidence type="ECO:0000313" key="10">
    <source>
        <dbReference type="Proteomes" id="UP000694414"/>
    </source>
</evidence>
<comment type="subcellular location">
    <subcellularLocation>
        <location evidence="1">Membrane</location>
        <topology evidence="1">Multi-pass membrane protein</topology>
    </subcellularLocation>
</comment>
<dbReference type="InterPro" id="IPR039859">
    <property type="entry name" value="PFA4/ZDH16/20/ERF2-like"/>
</dbReference>
<evidence type="ECO:0000256" key="7">
    <source>
        <dbReference type="RuleBase" id="RU079119"/>
    </source>
</evidence>
<evidence type="ECO:0000256" key="6">
    <source>
        <dbReference type="ARBA" id="ARBA00023315"/>
    </source>
</evidence>
<dbReference type="GeneTree" id="ENSGT00940000165505"/>
<dbReference type="PROSITE" id="PS50216">
    <property type="entry name" value="DHHC"/>
    <property type="match status" value="1"/>
</dbReference>
<name>A0A8C9B039_PROSS</name>
<accession>A0A8C9B039</accession>
<evidence type="ECO:0000259" key="8">
    <source>
        <dbReference type="Pfam" id="PF01529"/>
    </source>
</evidence>
<feature type="transmembrane region" description="Helical" evidence="7">
    <location>
        <begin position="33"/>
        <end position="54"/>
    </location>
</feature>